<dbReference type="OrthoDB" id="7165334at2"/>
<gene>
    <name evidence="3" type="ORF">SAMN04490248_10598</name>
</gene>
<feature type="transmembrane region" description="Helical" evidence="1">
    <location>
        <begin position="147"/>
        <end position="164"/>
    </location>
</feature>
<feature type="transmembrane region" description="Helical" evidence="1">
    <location>
        <begin position="262"/>
        <end position="280"/>
    </location>
</feature>
<feature type="transmembrane region" description="Helical" evidence="1">
    <location>
        <begin position="176"/>
        <end position="196"/>
    </location>
</feature>
<dbReference type="SUPFAM" id="SSF103481">
    <property type="entry name" value="Multidrug resistance efflux transporter EmrE"/>
    <property type="match status" value="2"/>
</dbReference>
<feature type="transmembrane region" description="Helical" evidence="1">
    <location>
        <begin position="238"/>
        <end position="256"/>
    </location>
</feature>
<dbReference type="InterPro" id="IPR037185">
    <property type="entry name" value="EmrE-like"/>
</dbReference>
<feature type="domain" description="EamA" evidence="2">
    <location>
        <begin position="148"/>
        <end position="273"/>
    </location>
</feature>
<dbReference type="PANTHER" id="PTHR22911:SF135">
    <property type="entry name" value="BLR4310 PROTEIN"/>
    <property type="match status" value="1"/>
</dbReference>
<dbReference type="EMBL" id="FODS01000005">
    <property type="protein sequence ID" value="SEO44123.1"/>
    <property type="molecule type" value="Genomic_DNA"/>
</dbReference>
<evidence type="ECO:0000313" key="4">
    <source>
        <dbReference type="Proteomes" id="UP000198893"/>
    </source>
</evidence>
<dbReference type="STRING" id="569882.SAMN04490248_10598"/>
<dbReference type="PANTHER" id="PTHR22911">
    <property type="entry name" value="ACYL-MALONYL CONDENSING ENZYME-RELATED"/>
    <property type="match status" value="1"/>
</dbReference>
<feature type="transmembrane region" description="Helical" evidence="1">
    <location>
        <begin position="208"/>
        <end position="226"/>
    </location>
</feature>
<feature type="transmembrane region" description="Helical" evidence="1">
    <location>
        <begin position="125"/>
        <end position="141"/>
    </location>
</feature>
<accession>A0A1H8PRG0</accession>
<evidence type="ECO:0000259" key="2">
    <source>
        <dbReference type="Pfam" id="PF00892"/>
    </source>
</evidence>
<keyword evidence="1" id="KW-1133">Transmembrane helix</keyword>
<sequence length="300" mass="32049">MNNLQGILLVVLSMAAFTIEDSFIKQLSTTLPTSQILIMIGALSSGAFAAAALLRRKRLFAAAAWRRASLVRAASDGVAAMAFFTALARVDLSTVAAVFQATPLAIAAGAALFQREKVGWRRWTAIALGFAGVLLIVRPGLEGFNPNVLWVLISVIAIAVRDLVTRQIDKDVDSLVVSFQGFAVLVLAGGLMLVISPARPAPLAPTDVAMLLTGVVFGIFGYYGIVTAMRMGEASALAPFRYTRLIFSILVGMAVFGERPDLLTLTGALLIIATGLYTVWRENRLYRRARRAAALTPGPL</sequence>
<proteinExistence type="predicted"/>
<keyword evidence="1" id="KW-0812">Transmembrane</keyword>
<dbReference type="Proteomes" id="UP000198893">
    <property type="component" value="Unassembled WGS sequence"/>
</dbReference>
<feature type="transmembrane region" description="Helical" evidence="1">
    <location>
        <begin position="94"/>
        <end position="113"/>
    </location>
</feature>
<dbReference type="GO" id="GO:0016020">
    <property type="term" value="C:membrane"/>
    <property type="evidence" value="ECO:0007669"/>
    <property type="project" value="InterPro"/>
</dbReference>
<dbReference type="Gene3D" id="1.10.3730.20">
    <property type="match status" value="1"/>
</dbReference>
<name>A0A1H8PRG0_9RHOB</name>
<evidence type="ECO:0000313" key="3">
    <source>
        <dbReference type="EMBL" id="SEO44123.1"/>
    </source>
</evidence>
<feature type="domain" description="EamA" evidence="2">
    <location>
        <begin position="5"/>
        <end position="137"/>
    </location>
</feature>
<protein>
    <submittedName>
        <fullName evidence="3">Permease of the drug/metabolite transporter (DMT) superfamily</fullName>
    </submittedName>
</protein>
<dbReference type="InterPro" id="IPR000620">
    <property type="entry name" value="EamA_dom"/>
</dbReference>
<reference evidence="3 4" key="1">
    <citation type="submission" date="2016-10" db="EMBL/GenBank/DDBJ databases">
        <authorList>
            <person name="de Groot N.N."/>
        </authorList>
    </citation>
    <scope>NUCLEOTIDE SEQUENCE [LARGE SCALE GENOMIC DNA]</scope>
    <source>
        <strain evidence="3 4">DSM 27842</strain>
    </source>
</reference>
<keyword evidence="4" id="KW-1185">Reference proteome</keyword>
<dbReference type="AlphaFoldDB" id="A0A1H8PRG0"/>
<evidence type="ECO:0000256" key="1">
    <source>
        <dbReference type="SAM" id="Phobius"/>
    </source>
</evidence>
<feature type="transmembrane region" description="Helical" evidence="1">
    <location>
        <begin position="70"/>
        <end position="88"/>
    </location>
</feature>
<feature type="transmembrane region" description="Helical" evidence="1">
    <location>
        <begin position="34"/>
        <end position="54"/>
    </location>
</feature>
<dbReference type="RefSeq" id="WP_093116581.1">
    <property type="nucleotide sequence ID" value="NZ_FODS01000005.1"/>
</dbReference>
<organism evidence="3 4">
    <name type="scientific">Salinihabitans flavidus</name>
    <dbReference type="NCBI Taxonomy" id="569882"/>
    <lineage>
        <taxon>Bacteria</taxon>
        <taxon>Pseudomonadati</taxon>
        <taxon>Pseudomonadota</taxon>
        <taxon>Alphaproteobacteria</taxon>
        <taxon>Rhodobacterales</taxon>
        <taxon>Roseobacteraceae</taxon>
        <taxon>Salinihabitans</taxon>
    </lineage>
</organism>
<keyword evidence="1" id="KW-0472">Membrane</keyword>
<dbReference type="Pfam" id="PF00892">
    <property type="entry name" value="EamA"/>
    <property type="match status" value="2"/>
</dbReference>